<evidence type="ECO:0000313" key="2">
    <source>
        <dbReference type="Proteomes" id="UP001201701"/>
    </source>
</evidence>
<dbReference type="Proteomes" id="UP001201701">
    <property type="component" value="Unassembled WGS sequence"/>
</dbReference>
<accession>A0ABS9QKD2</accession>
<evidence type="ECO:0008006" key="3">
    <source>
        <dbReference type="Google" id="ProtNLM"/>
    </source>
</evidence>
<dbReference type="RefSeq" id="WP_239369400.1">
    <property type="nucleotide sequence ID" value="NZ_JAKREW010000030.1"/>
</dbReference>
<proteinExistence type="predicted"/>
<name>A0ABS9QKD2_9HYPH</name>
<sequence length="312" mass="34439">MLWRERQRMNHSDILGRSIADPVVRSYLAHHEKLDPIDFRTNAEMGFFGGFDSGFGLQVESLSAYIAQFEEVRSRSLSDDEERIVARLSFTGPDAIRAVQRAYLSALPFGLTFGDSSDVVAEKLGAGPFRGGKSSTLPEYSAARFDHSHAVGNMVVIAKYDAGLLLMAVYLMHADRTMLQAKRRTASPPKQKIIAGNINKVEALRAQLPTPRWREAMAEGDELFNEADIATAETALHGFVDTVKAATSQRDAQAIQAAVKDIVLAINEINGRSGMIETLERDELGVLIDAVVRASGFNLPDDEDITAEWREW</sequence>
<comment type="caution">
    <text evidence="1">The sequence shown here is derived from an EMBL/GenBank/DDBJ whole genome shotgun (WGS) entry which is preliminary data.</text>
</comment>
<evidence type="ECO:0000313" key="1">
    <source>
        <dbReference type="EMBL" id="MCG7507882.1"/>
    </source>
</evidence>
<protein>
    <recommendedName>
        <fullName evidence="3">AbiTii domain-containing protein</fullName>
    </recommendedName>
</protein>
<organism evidence="1 2">
    <name type="scientific">Mesorhizobium retamae</name>
    <dbReference type="NCBI Taxonomy" id="2912854"/>
    <lineage>
        <taxon>Bacteria</taxon>
        <taxon>Pseudomonadati</taxon>
        <taxon>Pseudomonadota</taxon>
        <taxon>Alphaproteobacteria</taxon>
        <taxon>Hyphomicrobiales</taxon>
        <taxon>Phyllobacteriaceae</taxon>
        <taxon>Mesorhizobium</taxon>
    </lineage>
</organism>
<keyword evidence="2" id="KW-1185">Reference proteome</keyword>
<gene>
    <name evidence="1" type="ORF">L4923_22850</name>
</gene>
<dbReference type="EMBL" id="JAKREW010000030">
    <property type="protein sequence ID" value="MCG7507882.1"/>
    <property type="molecule type" value="Genomic_DNA"/>
</dbReference>
<reference evidence="1 2" key="1">
    <citation type="submission" date="2022-02" db="EMBL/GenBank/DDBJ databases">
        <title>Draft genome sequence of Mezorhizobium retamae strain IRAMC:0171 isolated from Retama raetam nodules.</title>
        <authorList>
            <person name="Bengaied R."/>
            <person name="Sbissi I."/>
            <person name="Huber K."/>
            <person name="Ghodbane F."/>
            <person name="Nouioui I."/>
            <person name="Tarhouni M."/>
            <person name="Gtari M."/>
        </authorList>
    </citation>
    <scope>NUCLEOTIDE SEQUENCE [LARGE SCALE GENOMIC DNA]</scope>
    <source>
        <strain evidence="1 2">IRAMC:0171</strain>
    </source>
</reference>